<comment type="subunit">
    <text evidence="4">Forms a heterotetramer with 2 subunits each of GtfA and GtfB. Part of the accessory SecA2/SecY2 protein translocation apparatus.</text>
</comment>
<dbReference type="HAMAP" id="MF_01473">
    <property type="entry name" value="GtfB"/>
    <property type="match status" value="1"/>
</dbReference>
<comment type="subcellular location">
    <subcellularLocation>
        <location evidence="4">Cell membrane</location>
        <topology evidence="4">Peripheral membrane protein</topology>
    </subcellularLocation>
</comment>
<dbReference type="GO" id="GO:0017122">
    <property type="term" value="C:protein N-acetylglucosaminyltransferase complex"/>
    <property type="evidence" value="ECO:0007669"/>
    <property type="project" value="UniProtKB-UniRule"/>
</dbReference>
<dbReference type="RefSeq" id="WP_044670049.1">
    <property type="nucleotide sequence ID" value="NZ_CEDJ01000018.1"/>
</dbReference>
<evidence type="ECO:0000313" key="5">
    <source>
        <dbReference type="EMBL" id="CYU53766.1"/>
    </source>
</evidence>
<comment type="function">
    <text evidence="4">Required for polymorphic O-glycosylation of the serine-rich repeat protein in this bacteria. A stabilizing protein that is part of the accessory SecA2/SecY2 system specifically required to export serine-rich repeat cell wall proteins usually encoded upstream in the same operon. The GtfA-GtfB complex adds GlcNAc from UDP-GlcNAc to the substrate protein, attaching the first sugar residue. Stabilizes the glycosylation activity of GtfA. Has no N-acetylglucosaminyl transferase activity on its own.</text>
</comment>
<comment type="similarity">
    <text evidence="4">Belongs to the GtfB family.</text>
</comment>
<keyword evidence="2 4" id="KW-1003">Cell membrane</keyword>
<evidence type="ECO:0000256" key="1">
    <source>
        <dbReference type="ARBA" id="ARBA00004922"/>
    </source>
</evidence>
<evidence type="ECO:0000256" key="3">
    <source>
        <dbReference type="ARBA" id="ARBA00023136"/>
    </source>
</evidence>
<dbReference type="GO" id="GO:0031647">
    <property type="term" value="P:regulation of protein stability"/>
    <property type="evidence" value="ECO:0007669"/>
    <property type="project" value="UniProtKB-UniRule"/>
</dbReference>
<dbReference type="NCBIfam" id="TIGR02919">
    <property type="entry name" value="accessory Sec system glycosylation chaperone GtfB"/>
    <property type="match status" value="1"/>
</dbReference>
<keyword evidence="3 4" id="KW-0472">Membrane</keyword>
<dbReference type="GO" id="GO:0005886">
    <property type="term" value="C:plasma membrane"/>
    <property type="evidence" value="ECO:0007669"/>
    <property type="project" value="UniProtKB-SubCell"/>
</dbReference>
<organism evidence="5 6">
    <name type="scientific">Streptococcus suis</name>
    <dbReference type="NCBI Taxonomy" id="1307"/>
    <lineage>
        <taxon>Bacteria</taxon>
        <taxon>Bacillati</taxon>
        <taxon>Bacillota</taxon>
        <taxon>Bacilli</taxon>
        <taxon>Lactobacillales</taxon>
        <taxon>Streptococcaceae</taxon>
        <taxon>Streptococcus</taxon>
    </lineage>
</organism>
<protein>
    <recommendedName>
        <fullName evidence="4">UDP-N-acetylglucosamine--peptide N-acetylglucosaminyltransferase stabilizing protein GtfB</fullName>
    </recommendedName>
    <alternativeName>
        <fullName evidence="4">Glycosyltransferase stabilizing protein GtfB</fullName>
    </alternativeName>
</protein>
<dbReference type="InterPro" id="IPR014268">
    <property type="entry name" value="GtfB"/>
</dbReference>
<proteinExistence type="inferred from homology"/>
<dbReference type="Proteomes" id="UP000072530">
    <property type="component" value="Unassembled WGS sequence"/>
</dbReference>
<evidence type="ECO:0000256" key="2">
    <source>
        <dbReference type="ARBA" id="ARBA00022475"/>
    </source>
</evidence>
<dbReference type="UniPathway" id="UPA00378"/>
<gene>
    <name evidence="5" type="primary">gtf2</name>
    <name evidence="4" type="synonym">gtfB</name>
    <name evidence="5" type="ORF">ERS132393_00885</name>
</gene>
<dbReference type="AlphaFoldDB" id="A0A0Z8ANA4"/>
<accession>A0A0Z8ANA4</accession>
<reference evidence="5 6" key="1">
    <citation type="submission" date="2016-02" db="EMBL/GenBank/DDBJ databases">
        <authorList>
            <consortium name="Pathogen Informatics"/>
        </authorList>
    </citation>
    <scope>NUCLEOTIDE SEQUENCE [LARGE SCALE GENOMIC DNA]</scope>
    <source>
        <strain evidence="5 6">LSS31</strain>
    </source>
</reference>
<keyword evidence="5" id="KW-0808">Transferase</keyword>
<dbReference type="GO" id="GO:0016740">
    <property type="term" value="F:transferase activity"/>
    <property type="evidence" value="ECO:0007669"/>
    <property type="project" value="UniProtKB-KW"/>
</dbReference>
<name>A0A0Z8ANA4_STRSU</name>
<comment type="pathway">
    <text evidence="1 4">Protein modification; protein glycosylation.</text>
</comment>
<sequence>MILLFDYFHTASQDLYYSLKQAGLTGSTIAINDDGFLPEGVTSVYSYYCQMEAGHGKPLYFNQIKVPPFWEITGTNGEGEIWEYSEKRAKIFYAEPKHLRHVKNVDWMDKNEKVRFTDHYNRYGWLYARTYFTAEQKATTRSYFTREGLEVIVENFMTGDVILNWQGKTHFFENRVAFLKHYFKEMGWDTSQIWYNSLSTPFFLSYNMPQPGQDILFWQETIGDDIPGNMKILLASATQRTQTVVVQDKATFDKMRTLLPAEQAEKLVYLGYIYPQRRENQNRQDIFIFTNSDQIEQLDYLTTALPNFKFHIAALTEMSQRLMAFDTKDNVQLYPNISQRALERLYDTCDIYLDINHGSQVMEVVRKAFEQNMVIFAFENTVHNASLIIKDHIVPQAEPHKLVELLNANAGRLTDKVVEQRTHTSNEFVENYVAILG</sequence>
<evidence type="ECO:0000256" key="4">
    <source>
        <dbReference type="HAMAP-Rule" id="MF_01473"/>
    </source>
</evidence>
<evidence type="ECO:0000313" key="6">
    <source>
        <dbReference type="Proteomes" id="UP000072530"/>
    </source>
</evidence>
<dbReference type="EMBL" id="FIGG01000002">
    <property type="protein sequence ID" value="CYU53766.1"/>
    <property type="molecule type" value="Genomic_DNA"/>
</dbReference>